<dbReference type="AlphaFoldDB" id="A0A937F5N2"/>
<accession>A0A937F5N2</accession>
<feature type="signal peptide" evidence="1">
    <location>
        <begin position="1"/>
        <end position="22"/>
    </location>
</feature>
<keyword evidence="3" id="KW-1185">Reference proteome</keyword>
<organism evidence="2 3">
    <name type="scientific">Fulvivirga sediminis</name>
    <dbReference type="NCBI Taxonomy" id="2803949"/>
    <lineage>
        <taxon>Bacteria</taxon>
        <taxon>Pseudomonadati</taxon>
        <taxon>Bacteroidota</taxon>
        <taxon>Cytophagia</taxon>
        <taxon>Cytophagales</taxon>
        <taxon>Fulvivirgaceae</taxon>
        <taxon>Fulvivirga</taxon>
    </lineage>
</organism>
<feature type="chain" id="PRO_5036737622" description="DUF4919 domain-containing protein" evidence="1">
    <location>
        <begin position="23"/>
        <end position="182"/>
    </location>
</feature>
<sequence>MKKHLSLVLSVVLLVTSHHLHAQPKDGDIKSIREDLFYSEFDLDKCWEFHDSIEEMNSELPLIKAYLAVSEALIAKHSWNPVSKYSYLRESESLLSEAVSEDDDNLEIRFLRLYIQRSIPSYMGMSKNIKEDKKVIMANLDQLNVKELGQDIVDYIVTYMSSSEVSTADEATLIKEKLSSSQ</sequence>
<reference evidence="2" key="1">
    <citation type="submission" date="2021-01" db="EMBL/GenBank/DDBJ databases">
        <title>Fulvivirga kasyanovii gen. nov., sp nov., a novel member of the phylum Bacteroidetes isolated from seawater in a mussel farm.</title>
        <authorList>
            <person name="Zhao L.-H."/>
            <person name="Wang Z.-J."/>
        </authorList>
    </citation>
    <scope>NUCLEOTIDE SEQUENCE</scope>
    <source>
        <strain evidence="2">2943</strain>
    </source>
</reference>
<dbReference type="RefSeq" id="WP_202244678.1">
    <property type="nucleotide sequence ID" value="NZ_JAESIY010000006.1"/>
</dbReference>
<name>A0A937F5N2_9BACT</name>
<evidence type="ECO:0008006" key="4">
    <source>
        <dbReference type="Google" id="ProtNLM"/>
    </source>
</evidence>
<evidence type="ECO:0000313" key="3">
    <source>
        <dbReference type="Proteomes" id="UP000659388"/>
    </source>
</evidence>
<keyword evidence="1" id="KW-0732">Signal</keyword>
<comment type="caution">
    <text evidence="2">The sequence shown here is derived from an EMBL/GenBank/DDBJ whole genome shotgun (WGS) entry which is preliminary data.</text>
</comment>
<dbReference type="Proteomes" id="UP000659388">
    <property type="component" value="Unassembled WGS sequence"/>
</dbReference>
<evidence type="ECO:0000313" key="2">
    <source>
        <dbReference type="EMBL" id="MBL3656882.1"/>
    </source>
</evidence>
<proteinExistence type="predicted"/>
<gene>
    <name evidence="2" type="ORF">JL102_12115</name>
</gene>
<dbReference type="EMBL" id="JAESIY010000006">
    <property type="protein sequence ID" value="MBL3656882.1"/>
    <property type="molecule type" value="Genomic_DNA"/>
</dbReference>
<protein>
    <recommendedName>
        <fullName evidence="4">DUF4919 domain-containing protein</fullName>
    </recommendedName>
</protein>
<evidence type="ECO:0000256" key="1">
    <source>
        <dbReference type="SAM" id="SignalP"/>
    </source>
</evidence>